<comment type="similarity">
    <text evidence="1 5">Belongs to the peptidase S8 family.</text>
</comment>
<evidence type="ECO:0000313" key="9">
    <source>
        <dbReference type="Proteomes" id="UP001365542"/>
    </source>
</evidence>
<dbReference type="PANTHER" id="PTHR43806">
    <property type="entry name" value="PEPTIDASE S8"/>
    <property type="match status" value="1"/>
</dbReference>
<feature type="active site" description="Charge relay system" evidence="5">
    <location>
        <position position="293"/>
    </location>
</feature>
<accession>A0AAV9XAV7</accession>
<keyword evidence="9" id="KW-1185">Reference proteome</keyword>
<feature type="chain" id="PRO_5043967789" evidence="6">
    <location>
        <begin position="22"/>
        <end position="355"/>
    </location>
</feature>
<feature type="active site" description="Charge relay system" evidence="5">
    <location>
        <position position="118"/>
    </location>
</feature>
<feature type="domain" description="Peptidase S8/S53" evidence="7">
    <location>
        <begin position="87"/>
        <end position="328"/>
    </location>
</feature>
<protein>
    <submittedName>
        <fullName evidence="8">Serine protease</fullName>
    </submittedName>
</protein>
<evidence type="ECO:0000259" key="7">
    <source>
        <dbReference type="Pfam" id="PF00082"/>
    </source>
</evidence>
<dbReference type="InterPro" id="IPR022398">
    <property type="entry name" value="Peptidase_S8_His-AS"/>
</dbReference>
<evidence type="ECO:0000256" key="3">
    <source>
        <dbReference type="ARBA" id="ARBA00022801"/>
    </source>
</evidence>
<keyword evidence="4 5" id="KW-0720">Serine protease</keyword>
<reference evidence="8 9" key="1">
    <citation type="submission" date="2019-10" db="EMBL/GenBank/DDBJ databases">
        <authorList>
            <person name="Palmer J.M."/>
        </authorList>
    </citation>
    <scope>NUCLEOTIDE SEQUENCE [LARGE SCALE GENOMIC DNA]</scope>
    <source>
        <strain evidence="8 9">TWF694</strain>
    </source>
</reference>
<feature type="active site" description="Charge relay system" evidence="5">
    <location>
        <position position="89"/>
    </location>
</feature>
<feature type="signal peptide" evidence="6">
    <location>
        <begin position="1"/>
        <end position="21"/>
    </location>
</feature>
<dbReference type="PRINTS" id="PR00723">
    <property type="entry name" value="SUBTILISIN"/>
</dbReference>
<proteinExistence type="inferred from homology"/>
<dbReference type="AlphaFoldDB" id="A0AAV9XAV7"/>
<dbReference type="GO" id="GO:0006508">
    <property type="term" value="P:proteolysis"/>
    <property type="evidence" value="ECO:0007669"/>
    <property type="project" value="UniProtKB-KW"/>
</dbReference>
<dbReference type="PROSITE" id="PS51892">
    <property type="entry name" value="SUBTILASE"/>
    <property type="match status" value="1"/>
</dbReference>
<evidence type="ECO:0000256" key="6">
    <source>
        <dbReference type="SAM" id="SignalP"/>
    </source>
</evidence>
<comment type="caution">
    <text evidence="8">The sequence shown here is derived from an EMBL/GenBank/DDBJ whole genome shotgun (WGS) entry which is preliminary data.</text>
</comment>
<evidence type="ECO:0000256" key="1">
    <source>
        <dbReference type="ARBA" id="ARBA00011073"/>
    </source>
</evidence>
<keyword evidence="2 5" id="KW-0645">Protease</keyword>
<dbReference type="Gene3D" id="3.40.50.200">
    <property type="entry name" value="Peptidase S8/S53 domain"/>
    <property type="match status" value="1"/>
</dbReference>
<dbReference type="Pfam" id="PF00082">
    <property type="entry name" value="Peptidase_S8"/>
    <property type="match status" value="1"/>
</dbReference>
<dbReference type="InterPro" id="IPR015500">
    <property type="entry name" value="Peptidase_S8_subtilisin-rel"/>
</dbReference>
<keyword evidence="3 5" id="KW-0378">Hydrolase</keyword>
<evidence type="ECO:0000256" key="4">
    <source>
        <dbReference type="ARBA" id="ARBA00022825"/>
    </source>
</evidence>
<dbReference type="EMBL" id="JAVHJO010000006">
    <property type="protein sequence ID" value="KAK6539228.1"/>
    <property type="molecule type" value="Genomic_DNA"/>
</dbReference>
<gene>
    <name evidence="8" type="primary">SUB8_12</name>
    <name evidence="8" type="ORF">TWF694_009469</name>
</gene>
<dbReference type="InterPro" id="IPR036852">
    <property type="entry name" value="Peptidase_S8/S53_dom_sf"/>
</dbReference>
<organism evidence="8 9">
    <name type="scientific">Orbilia ellipsospora</name>
    <dbReference type="NCBI Taxonomy" id="2528407"/>
    <lineage>
        <taxon>Eukaryota</taxon>
        <taxon>Fungi</taxon>
        <taxon>Dikarya</taxon>
        <taxon>Ascomycota</taxon>
        <taxon>Pezizomycotina</taxon>
        <taxon>Orbiliomycetes</taxon>
        <taxon>Orbiliales</taxon>
        <taxon>Orbiliaceae</taxon>
        <taxon>Orbilia</taxon>
    </lineage>
</organism>
<dbReference type="InterPro" id="IPR000209">
    <property type="entry name" value="Peptidase_S8/S53_dom"/>
</dbReference>
<evidence type="ECO:0000256" key="2">
    <source>
        <dbReference type="ARBA" id="ARBA00022670"/>
    </source>
</evidence>
<dbReference type="PROSITE" id="PS00138">
    <property type="entry name" value="SUBTILASE_SER"/>
    <property type="match status" value="1"/>
</dbReference>
<dbReference type="SUPFAM" id="SSF52743">
    <property type="entry name" value="Subtilisin-like"/>
    <property type="match status" value="1"/>
</dbReference>
<evidence type="ECO:0000256" key="5">
    <source>
        <dbReference type="PROSITE-ProRule" id="PRU01240"/>
    </source>
</evidence>
<dbReference type="GO" id="GO:0004252">
    <property type="term" value="F:serine-type endopeptidase activity"/>
    <property type="evidence" value="ECO:0007669"/>
    <property type="project" value="UniProtKB-UniRule"/>
</dbReference>
<name>A0AAV9XAV7_9PEZI</name>
<dbReference type="Proteomes" id="UP001365542">
    <property type="component" value="Unassembled WGS sequence"/>
</dbReference>
<dbReference type="PANTHER" id="PTHR43806:SF11">
    <property type="entry name" value="CEREVISIN-RELATED"/>
    <property type="match status" value="1"/>
</dbReference>
<sequence length="355" mass="37322">MKSSQTIRINLLLSIAPAILAIPLSSSPIVDKIQQKRATLPAPVKEIAPWYFARISAPKTDTSVYTLTTDGYYYHDPRSGAGVDAYLIDGNIYPNHPDFGGRLTMLGDGAVAKNMAGHGTEVAGIMGGGKYGVAKKVNLLACDITVYGIPGCLRTITARHLQRVAEGSQDFMGSVINISRGSKKSEFGDEVQDQVAALGDAVKAGIHIVVSAGNHANNACDYAPAGLQANIPEMIVVGATGKKELTGDKDAPGVNEIAGYSNTGPCVDIYAPGAMINGPAKNDQYNNDVTGTSAAAPIVAGVVAELLVRRPELRGEPQKMKDFLLGNTSGPNAGRKGVIRGHPELNFLYNGIHEN</sequence>
<keyword evidence="6" id="KW-0732">Signal</keyword>
<dbReference type="InterPro" id="IPR050131">
    <property type="entry name" value="Peptidase_S8_subtilisin-like"/>
</dbReference>
<dbReference type="InterPro" id="IPR023828">
    <property type="entry name" value="Peptidase_S8_Ser-AS"/>
</dbReference>
<dbReference type="PROSITE" id="PS00137">
    <property type="entry name" value="SUBTILASE_HIS"/>
    <property type="match status" value="1"/>
</dbReference>
<evidence type="ECO:0000313" key="8">
    <source>
        <dbReference type="EMBL" id="KAK6539228.1"/>
    </source>
</evidence>